<dbReference type="EMBL" id="FOOE01000005">
    <property type="protein sequence ID" value="SFF63886.1"/>
    <property type="molecule type" value="Genomic_DNA"/>
</dbReference>
<evidence type="ECO:0000313" key="1">
    <source>
        <dbReference type="EMBL" id="SFF63886.1"/>
    </source>
</evidence>
<gene>
    <name evidence="1" type="ORF">SAMN04487885_10517</name>
</gene>
<keyword evidence="2" id="KW-1185">Reference proteome</keyword>
<name>A0A1I2KG21_9CLOT</name>
<evidence type="ECO:0000313" key="2">
    <source>
        <dbReference type="Proteomes" id="UP000182135"/>
    </source>
</evidence>
<dbReference type="Proteomes" id="UP000182135">
    <property type="component" value="Unassembled WGS sequence"/>
</dbReference>
<accession>A0A1I2KG21</accession>
<reference evidence="1 2" key="1">
    <citation type="submission" date="2016-10" db="EMBL/GenBank/DDBJ databases">
        <authorList>
            <person name="de Groot N.N."/>
        </authorList>
    </citation>
    <scope>NUCLEOTIDE SEQUENCE [LARGE SCALE GENOMIC DNA]</scope>
    <source>
        <strain evidence="1 2">NLAE-zl-G419</strain>
    </source>
</reference>
<dbReference type="STRING" id="1529.SAMN04487885_10517"/>
<proteinExistence type="predicted"/>
<protein>
    <submittedName>
        <fullName evidence="1">Uncharacterized protein</fullName>
    </submittedName>
</protein>
<sequence length="33" mass="4092">MELKETVQMMGSSDYKERFMAEYLQLNKNDWFK</sequence>
<organism evidence="1 2">
    <name type="scientific">Clostridium cadaveris</name>
    <dbReference type="NCBI Taxonomy" id="1529"/>
    <lineage>
        <taxon>Bacteria</taxon>
        <taxon>Bacillati</taxon>
        <taxon>Bacillota</taxon>
        <taxon>Clostridia</taxon>
        <taxon>Eubacteriales</taxon>
        <taxon>Clostridiaceae</taxon>
        <taxon>Clostridium</taxon>
    </lineage>
</organism>
<dbReference type="AlphaFoldDB" id="A0A1I2KG21"/>